<accession>A0A6P1QZE7</accession>
<dbReference type="EMBL" id="CP029149">
    <property type="protein sequence ID" value="QHN66074.1"/>
    <property type="molecule type" value="Genomic_DNA"/>
</dbReference>
<feature type="signal peptide" evidence="1">
    <location>
        <begin position="1"/>
        <end position="20"/>
    </location>
</feature>
<reference evidence="2 3" key="1">
    <citation type="submission" date="2018-04" db="EMBL/GenBank/DDBJ databases">
        <title>Characteristic and Complete Genome Sequencing of A Novel Member of Infective Endocarditis Causative Bacteria: Bergeyella cardium QL-PH.</title>
        <authorList>
            <person name="Pan H."/>
            <person name="Sun E."/>
            <person name="Zhang Y."/>
        </authorList>
    </citation>
    <scope>NUCLEOTIDE SEQUENCE [LARGE SCALE GENOMIC DNA]</scope>
    <source>
        <strain evidence="2 3">HPQL</strain>
    </source>
</reference>
<dbReference type="Gene3D" id="2.40.160.60">
    <property type="entry name" value="Outer membrane protein transport protein (OMPP1/FadL/TodX)"/>
    <property type="match status" value="1"/>
</dbReference>
<dbReference type="NCBIfam" id="NF033711">
    <property type="entry name" value="T9SS_PorQ"/>
    <property type="match status" value="1"/>
</dbReference>
<keyword evidence="3" id="KW-1185">Reference proteome</keyword>
<name>A0A6P1QZE7_9FLAO</name>
<evidence type="ECO:0000313" key="2">
    <source>
        <dbReference type="EMBL" id="QHN66074.1"/>
    </source>
</evidence>
<dbReference type="SUPFAM" id="SSF56935">
    <property type="entry name" value="Porins"/>
    <property type="match status" value="1"/>
</dbReference>
<organism evidence="2 3">
    <name type="scientific">Bergeyella cardium</name>
    <dbReference type="NCBI Taxonomy" id="1585976"/>
    <lineage>
        <taxon>Bacteria</taxon>
        <taxon>Pseudomonadati</taxon>
        <taxon>Bacteroidota</taxon>
        <taxon>Flavobacteriia</taxon>
        <taxon>Flavobacteriales</taxon>
        <taxon>Weeksellaceae</taxon>
        <taxon>Bergeyella</taxon>
    </lineage>
</organism>
<protein>
    <submittedName>
        <fullName evidence="2">Type IX secretion system protein PorQ</fullName>
    </submittedName>
</protein>
<dbReference type="KEGG" id="bcad:DBX24_00990"/>
<keyword evidence="1" id="KW-0732">Signal</keyword>
<gene>
    <name evidence="2" type="primary">porQ</name>
    <name evidence="2" type="ORF">DBX24_00990</name>
</gene>
<dbReference type="NCBIfam" id="NF033709">
    <property type="entry name" value="PorV_fam"/>
    <property type="match status" value="1"/>
</dbReference>
<sequence>MEKRRLLSLLFIGAALYSNAQTGQSVYTFLNLPISARQAALGGDAVSIRDYDVSIAAVNPSLMNLEMDNRISIHYASYLADSKIGSIAYAKDFGSGHLVGMNVRYMDYGSMDRTDEAGNINGTFSASDVFIGANYAYRFEEDWTVGGSLGLITSKIDTYNSMAISATAAITYHNDEKKESLSLVARNFGSQIKTYNGTHERLPFRVDLGYTKILESFPLAFTITAHDLQQFNISQDLDNNGREVGTFRKIADHFSFGAELFPEKSFNIRLGYNIKRGNELAVLDQRNFSGLSAGFGIKISYFRFDYAHTRYHNASNMNMFGISLDIAEISGNKR</sequence>
<dbReference type="Proteomes" id="UP000464318">
    <property type="component" value="Chromosome"/>
</dbReference>
<dbReference type="AlphaFoldDB" id="A0A6P1QZE7"/>
<proteinExistence type="predicted"/>
<evidence type="ECO:0000313" key="3">
    <source>
        <dbReference type="Proteomes" id="UP000464318"/>
    </source>
</evidence>
<dbReference type="OrthoDB" id="9809953at2"/>
<evidence type="ECO:0000256" key="1">
    <source>
        <dbReference type="SAM" id="SignalP"/>
    </source>
</evidence>
<feature type="chain" id="PRO_5026669208" evidence="1">
    <location>
        <begin position="21"/>
        <end position="334"/>
    </location>
</feature>